<dbReference type="EMBL" id="FQUU01000011">
    <property type="protein sequence ID" value="SHF46603.1"/>
    <property type="molecule type" value="Genomic_DNA"/>
</dbReference>
<feature type="signal peptide" evidence="2">
    <location>
        <begin position="1"/>
        <end position="20"/>
    </location>
</feature>
<dbReference type="AlphaFoldDB" id="A0A1M5BVL2"/>
<gene>
    <name evidence="3" type="ORF">SAMN02745131_02701</name>
</gene>
<reference evidence="3 4" key="1">
    <citation type="submission" date="2016-11" db="EMBL/GenBank/DDBJ databases">
        <authorList>
            <person name="Jaros S."/>
            <person name="Januszkiewicz K."/>
            <person name="Wedrychowicz H."/>
        </authorList>
    </citation>
    <scope>NUCLEOTIDE SEQUENCE [LARGE SCALE GENOMIC DNA]</scope>
    <source>
        <strain evidence="3 4">DSM 18119</strain>
    </source>
</reference>
<dbReference type="STRING" id="1121884.SAMN02745131_02701"/>
<feature type="compositionally biased region" description="Polar residues" evidence="1">
    <location>
        <begin position="42"/>
        <end position="54"/>
    </location>
</feature>
<evidence type="ECO:0000313" key="4">
    <source>
        <dbReference type="Proteomes" id="UP000184048"/>
    </source>
</evidence>
<protein>
    <submittedName>
        <fullName evidence="3">Uncharacterized protein</fullName>
    </submittedName>
</protein>
<dbReference type="RefSeq" id="WP_072835866.1">
    <property type="nucleotide sequence ID" value="NZ_FQUU01000011.1"/>
</dbReference>
<evidence type="ECO:0000256" key="2">
    <source>
        <dbReference type="SAM" id="SignalP"/>
    </source>
</evidence>
<name>A0A1M5BVL2_9BACT</name>
<feature type="compositionally biased region" description="Basic and acidic residues" evidence="1">
    <location>
        <begin position="86"/>
        <end position="99"/>
    </location>
</feature>
<feature type="region of interest" description="Disordered" evidence="1">
    <location>
        <begin position="23"/>
        <end position="99"/>
    </location>
</feature>
<evidence type="ECO:0000313" key="3">
    <source>
        <dbReference type="EMBL" id="SHF46603.1"/>
    </source>
</evidence>
<evidence type="ECO:0000256" key="1">
    <source>
        <dbReference type="SAM" id="MobiDB-lite"/>
    </source>
</evidence>
<feature type="chain" id="PRO_5012341256" evidence="2">
    <location>
        <begin position="21"/>
        <end position="99"/>
    </location>
</feature>
<dbReference type="Proteomes" id="UP000184048">
    <property type="component" value="Unassembled WGS sequence"/>
</dbReference>
<proteinExistence type="predicted"/>
<feature type="compositionally biased region" description="Basic residues" evidence="1">
    <location>
        <begin position="26"/>
        <end position="37"/>
    </location>
</feature>
<organism evidence="3 4">
    <name type="scientific">Flavisolibacter ginsengisoli DSM 18119</name>
    <dbReference type="NCBI Taxonomy" id="1121884"/>
    <lineage>
        <taxon>Bacteria</taxon>
        <taxon>Pseudomonadati</taxon>
        <taxon>Bacteroidota</taxon>
        <taxon>Chitinophagia</taxon>
        <taxon>Chitinophagales</taxon>
        <taxon>Chitinophagaceae</taxon>
        <taxon>Flavisolibacter</taxon>
    </lineage>
</organism>
<keyword evidence="4" id="KW-1185">Reference proteome</keyword>
<sequence length="99" mass="11170">MKKISLLTIGILAFATITIAQDKNAPQKKVRAHHYKQRTQDNKQSTQKTDTVKLSNRKIYHWKDGQRATPTGHVATPSNGSQYAAIKKDTTILPKKQDQ</sequence>
<dbReference type="OrthoDB" id="10003602at2"/>
<keyword evidence="2" id="KW-0732">Signal</keyword>
<accession>A0A1M5BVL2</accession>